<gene>
    <name evidence="6" type="ORF">M9799_05245</name>
</gene>
<dbReference type="InterPro" id="IPR036390">
    <property type="entry name" value="WH_DNA-bd_sf"/>
</dbReference>
<dbReference type="PANTHER" id="PTHR30136">
    <property type="entry name" value="HELIX-TURN-HELIX TRANSCRIPTIONAL REGULATOR, ICLR FAMILY"/>
    <property type="match status" value="1"/>
</dbReference>
<dbReference type="Pfam" id="PF01614">
    <property type="entry name" value="IclR_C"/>
    <property type="match status" value="1"/>
</dbReference>
<protein>
    <submittedName>
        <fullName evidence="6">IclR family transcriptional regulator</fullName>
    </submittedName>
</protein>
<dbReference type="Pfam" id="PF09339">
    <property type="entry name" value="HTH_IclR"/>
    <property type="match status" value="1"/>
</dbReference>
<feature type="domain" description="HTH iclR-type" evidence="4">
    <location>
        <begin position="14"/>
        <end position="77"/>
    </location>
</feature>
<keyword evidence="7" id="KW-1185">Reference proteome</keyword>
<dbReference type="InterPro" id="IPR014757">
    <property type="entry name" value="Tscrpt_reg_IclR_C"/>
</dbReference>
<organism evidence="6 7">
    <name type="scientific">Comamonas endophytica</name>
    <dbReference type="NCBI Taxonomy" id="2949090"/>
    <lineage>
        <taxon>Bacteria</taxon>
        <taxon>Pseudomonadati</taxon>
        <taxon>Pseudomonadota</taxon>
        <taxon>Betaproteobacteria</taxon>
        <taxon>Burkholderiales</taxon>
        <taxon>Comamonadaceae</taxon>
        <taxon>Comamonas</taxon>
    </lineage>
</organism>
<evidence type="ECO:0000313" key="6">
    <source>
        <dbReference type="EMBL" id="UYG52648.1"/>
    </source>
</evidence>
<dbReference type="RefSeq" id="WP_231043491.1">
    <property type="nucleotide sequence ID" value="NZ_CP106881.1"/>
</dbReference>
<evidence type="ECO:0000256" key="2">
    <source>
        <dbReference type="ARBA" id="ARBA00023125"/>
    </source>
</evidence>
<dbReference type="Gene3D" id="3.30.450.40">
    <property type="match status" value="1"/>
</dbReference>
<dbReference type="SUPFAM" id="SSF46785">
    <property type="entry name" value="Winged helix' DNA-binding domain"/>
    <property type="match status" value="1"/>
</dbReference>
<evidence type="ECO:0000259" key="4">
    <source>
        <dbReference type="PROSITE" id="PS51077"/>
    </source>
</evidence>
<dbReference type="SUPFAM" id="SSF55781">
    <property type="entry name" value="GAF domain-like"/>
    <property type="match status" value="1"/>
</dbReference>
<name>A0ABY6GC64_9BURK</name>
<dbReference type="SMART" id="SM00346">
    <property type="entry name" value="HTH_ICLR"/>
    <property type="match status" value="1"/>
</dbReference>
<dbReference type="InterPro" id="IPR029016">
    <property type="entry name" value="GAF-like_dom_sf"/>
</dbReference>
<keyword evidence="2" id="KW-0238">DNA-binding</keyword>
<sequence>MNTSPSLPPVSASPQGVARIAALLRLVAVHQGSGLRYTEIAELSGLERPTAHRVLKSMVEEELLVRDPATRRYRLGALIAELGALAAPVHDLGALCQPALQRLAQATGDTAFVFTRRANDALCVSRVQGDFPIQTPVVAVGSRQPLGVNAGGLAFLMALPAREVDSILAAVGSRLGSFQQLEVNKLREAVAAARKQGYACIGEHAVAGVTAIGLPVPGAGGAPVAALTVASTTSRMTLERQQDILPVLRREVHALAALLGGDGATQYKTGQHP</sequence>
<accession>A0ABY6GC64</accession>
<dbReference type="EMBL" id="CP106881">
    <property type="protein sequence ID" value="UYG52648.1"/>
    <property type="molecule type" value="Genomic_DNA"/>
</dbReference>
<keyword evidence="1" id="KW-0805">Transcription regulation</keyword>
<keyword evidence="3" id="KW-0804">Transcription</keyword>
<dbReference type="PANTHER" id="PTHR30136:SF39">
    <property type="entry name" value="TRANSCRIPTIONAL REGULATORY PROTEIN"/>
    <property type="match status" value="1"/>
</dbReference>
<feature type="domain" description="IclR-ED" evidence="5">
    <location>
        <begin position="78"/>
        <end position="261"/>
    </location>
</feature>
<evidence type="ECO:0000256" key="3">
    <source>
        <dbReference type="ARBA" id="ARBA00023163"/>
    </source>
</evidence>
<evidence type="ECO:0000259" key="5">
    <source>
        <dbReference type="PROSITE" id="PS51078"/>
    </source>
</evidence>
<dbReference type="InterPro" id="IPR036388">
    <property type="entry name" value="WH-like_DNA-bd_sf"/>
</dbReference>
<dbReference type="InterPro" id="IPR005471">
    <property type="entry name" value="Tscrpt_reg_IclR_N"/>
</dbReference>
<dbReference type="PROSITE" id="PS51078">
    <property type="entry name" value="ICLR_ED"/>
    <property type="match status" value="1"/>
</dbReference>
<dbReference type="PROSITE" id="PS51077">
    <property type="entry name" value="HTH_ICLR"/>
    <property type="match status" value="1"/>
</dbReference>
<evidence type="ECO:0000256" key="1">
    <source>
        <dbReference type="ARBA" id="ARBA00023015"/>
    </source>
</evidence>
<dbReference type="InterPro" id="IPR050707">
    <property type="entry name" value="HTH_MetabolicPath_Reg"/>
</dbReference>
<dbReference type="Proteomes" id="UP001162800">
    <property type="component" value="Chromosome"/>
</dbReference>
<evidence type="ECO:0000313" key="7">
    <source>
        <dbReference type="Proteomes" id="UP001162800"/>
    </source>
</evidence>
<dbReference type="Gene3D" id="1.10.10.10">
    <property type="entry name" value="Winged helix-like DNA-binding domain superfamily/Winged helix DNA-binding domain"/>
    <property type="match status" value="1"/>
</dbReference>
<reference evidence="6" key="1">
    <citation type="submission" date="2022-09" db="EMBL/GenBank/DDBJ databases">
        <title>The complete genome of Acidovorax sp. 5MLIR.</title>
        <authorList>
            <person name="Liu L."/>
            <person name="Yue J."/>
            <person name="Yang F."/>
            <person name="Yuan J."/>
            <person name="Li L."/>
        </authorList>
    </citation>
    <scope>NUCLEOTIDE SEQUENCE</scope>
    <source>
        <strain evidence="6">5MLIR</strain>
    </source>
</reference>
<proteinExistence type="predicted"/>